<dbReference type="GO" id="GO:0033554">
    <property type="term" value="P:cellular response to stress"/>
    <property type="evidence" value="ECO:0007669"/>
    <property type="project" value="UniProtKB-ARBA"/>
</dbReference>
<evidence type="ECO:0000256" key="1">
    <source>
        <dbReference type="ARBA" id="ARBA00005753"/>
    </source>
</evidence>
<protein>
    <recommendedName>
        <fullName evidence="2">cAMP-dependent protein kinase regulatory subunit</fullName>
    </recommendedName>
</protein>
<organism evidence="10 11">
    <name type="scientific">Paramecium primaurelia</name>
    <dbReference type="NCBI Taxonomy" id="5886"/>
    <lineage>
        <taxon>Eukaryota</taxon>
        <taxon>Sar</taxon>
        <taxon>Alveolata</taxon>
        <taxon>Ciliophora</taxon>
        <taxon>Intramacronucleata</taxon>
        <taxon>Oligohymenophorea</taxon>
        <taxon>Peniculida</taxon>
        <taxon>Parameciidae</taxon>
        <taxon>Paramecium</taxon>
    </lineage>
</organism>
<dbReference type="PROSITE" id="PS50042">
    <property type="entry name" value="CNMP_BINDING_3"/>
    <property type="match status" value="2"/>
</dbReference>
<dbReference type="PROSITE" id="PS00888">
    <property type="entry name" value="CNMP_BINDING_1"/>
    <property type="match status" value="2"/>
</dbReference>
<feature type="coiled-coil region" evidence="8">
    <location>
        <begin position="53"/>
        <end position="80"/>
    </location>
</feature>
<keyword evidence="4" id="KW-0116">cAMP-binding</keyword>
<reference evidence="10" key="1">
    <citation type="submission" date="2021-01" db="EMBL/GenBank/DDBJ databases">
        <authorList>
            <consortium name="Genoscope - CEA"/>
            <person name="William W."/>
        </authorList>
    </citation>
    <scope>NUCLEOTIDE SEQUENCE</scope>
</reference>
<evidence type="ECO:0000256" key="7">
    <source>
        <dbReference type="ARBA" id="ARBA00023149"/>
    </source>
</evidence>
<dbReference type="GO" id="GO:0030552">
    <property type="term" value="F:cAMP binding"/>
    <property type="evidence" value="ECO:0007669"/>
    <property type="project" value="UniProtKB-KW"/>
</dbReference>
<comment type="caution">
    <text evidence="10">The sequence shown here is derived from an EMBL/GenBank/DDBJ whole genome shotgun (WGS) entry which is preliminary data.</text>
</comment>
<feature type="domain" description="Cyclic nucleotide-binding" evidence="9">
    <location>
        <begin position="124"/>
        <end position="245"/>
    </location>
</feature>
<keyword evidence="7" id="KW-0114">cAMP</keyword>
<dbReference type="InterPro" id="IPR000595">
    <property type="entry name" value="cNMP-bd_dom"/>
</dbReference>
<keyword evidence="8" id="KW-0175">Coiled coil</keyword>
<dbReference type="CDD" id="cd00038">
    <property type="entry name" value="CAP_ED"/>
    <property type="match status" value="2"/>
</dbReference>
<dbReference type="InterPro" id="IPR050503">
    <property type="entry name" value="cAMP-dep_PK_reg_su-like"/>
</dbReference>
<feature type="domain" description="Cyclic nucleotide-binding" evidence="9">
    <location>
        <begin position="248"/>
        <end position="365"/>
    </location>
</feature>
<evidence type="ECO:0000256" key="4">
    <source>
        <dbReference type="ARBA" id="ARBA00022566"/>
    </source>
</evidence>
<evidence type="ECO:0000313" key="11">
    <source>
        <dbReference type="Proteomes" id="UP000688137"/>
    </source>
</evidence>
<dbReference type="InterPro" id="IPR018488">
    <property type="entry name" value="cNMP-bd_CS"/>
</dbReference>
<keyword evidence="6" id="KW-0547">Nucleotide-binding</keyword>
<dbReference type="PROSITE" id="PS00889">
    <property type="entry name" value="CNMP_BINDING_2"/>
    <property type="match status" value="2"/>
</dbReference>
<dbReference type="Pfam" id="PF00027">
    <property type="entry name" value="cNMP_binding"/>
    <property type="match status" value="2"/>
</dbReference>
<accession>A0A8S1NRU0</accession>
<evidence type="ECO:0000259" key="9">
    <source>
        <dbReference type="PROSITE" id="PS50042"/>
    </source>
</evidence>
<dbReference type="FunFam" id="2.60.120.10:FF:000039">
    <property type="entry name" value="cAMP-dependent protein kinase regulatory subunit"/>
    <property type="match status" value="1"/>
</dbReference>
<dbReference type="AlphaFoldDB" id="A0A8S1NRU0"/>
<dbReference type="Proteomes" id="UP000688137">
    <property type="component" value="Unassembled WGS sequence"/>
</dbReference>
<dbReference type="FunFam" id="2.60.120.10:FF:000006">
    <property type="entry name" value="cAMP-dependent protein kinase type I-alpha regulatory subunit"/>
    <property type="match status" value="1"/>
</dbReference>
<dbReference type="GO" id="GO:0034236">
    <property type="term" value="F:protein kinase A catalytic subunit binding"/>
    <property type="evidence" value="ECO:0007669"/>
    <property type="project" value="TreeGrafter"/>
</dbReference>
<keyword evidence="3" id="KW-0597">Phosphoprotein</keyword>
<keyword evidence="11" id="KW-1185">Reference proteome</keyword>
<dbReference type="OMA" id="WAMDRAS"/>
<dbReference type="PANTHER" id="PTHR11635:SF152">
    <property type="entry name" value="CAMP-DEPENDENT PROTEIN KINASE TYPE I REGULATORY SUBUNIT-RELATED"/>
    <property type="match status" value="1"/>
</dbReference>
<dbReference type="EMBL" id="CAJJDM010000093">
    <property type="protein sequence ID" value="CAD8092263.1"/>
    <property type="molecule type" value="Genomic_DNA"/>
</dbReference>
<name>A0A8S1NRU0_PARPR</name>
<evidence type="ECO:0000256" key="8">
    <source>
        <dbReference type="SAM" id="Coils"/>
    </source>
</evidence>
<evidence type="ECO:0000256" key="5">
    <source>
        <dbReference type="ARBA" id="ARBA00022737"/>
    </source>
</evidence>
<gene>
    <name evidence="10" type="ORF">PPRIM_AZ9-3.1.T0900073</name>
</gene>
<evidence type="ECO:0000256" key="3">
    <source>
        <dbReference type="ARBA" id="ARBA00022553"/>
    </source>
</evidence>
<dbReference type="GO" id="GO:0005829">
    <property type="term" value="C:cytosol"/>
    <property type="evidence" value="ECO:0007669"/>
    <property type="project" value="TreeGrafter"/>
</dbReference>
<evidence type="ECO:0000256" key="6">
    <source>
        <dbReference type="ARBA" id="ARBA00022741"/>
    </source>
</evidence>
<evidence type="ECO:0000256" key="2">
    <source>
        <dbReference type="ARBA" id="ARBA00020355"/>
    </source>
</evidence>
<dbReference type="PANTHER" id="PTHR11635">
    <property type="entry name" value="CAMP-DEPENDENT PROTEIN KINASE REGULATORY CHAIN"/>
    <property type="match status" value="1"/>
</dbReference>
<sequence>MSSKKATVKDYISMKVKPVFDQLIARIVIEKPDDVYAWSINWLQKQQKGSQLLQVVNHDLSEEEEEEEELVLEIKQHQKQQTRSAVSAEVYGEYNKKEDFKPRYIQKSEGQIERIKKRILNSFMFQALDEKDLNIVLGAMEEKKFQVGDFVIKQGDDGNELYVIDEGRLECYKRFAGLQEEKLLKTYIPGESFGELALLYNAPRAATIKAIENVTTFALDRETFNNIVKFSAIKKREQMEEILSKIELLQSMDNYERVQLCDVLREEKHQAGKTIITEGEIGDRIYLIIEGELEAYSNKLNEKVYDYKPGDYFGELALLKNSPRQATVIAKTNVTLLYCDFNSFKRLMGPLEQVLQRNMERYEHYLQQ</sequence>
<dbReference type="GO" id="GO:0005952">
    <property type="term" value="C:cAMP-dependent protein kinase complex"/>
    <property type="evidence" value="ECO:0007669"/>
    <property type="project" value="InterPro"/>
</dbReference>
<keyword evidence="5" id="KW-0677">Repeat</keyword>
<dbReference type="GO" id="GO:0004862">
    <property type="term" value="F:cAMP-dependent protein kinase inhibitor activity"/>
    <property type="evidence" value="ECO:0007669"/>
    <property type="project" value="TreeGrafter"/>
</dbReference>
<comment type="similarity">
    <text evidence="1">Belongs to the cAMP-dependent kinase regulatory chain family.</text>
</comment>
<dbReference type="PIRSF" id="PIRSF000548">
    <property type="entry name" value="PK_regulatory"/>
    <property type="match status" value="1"/>
</dbReference>
<dbReference type="InterPro" id="IPR012198">
    <property type="entry name" value="cAMP_dep_PK_reg_su"/>
</dbReference>
<proteinExistence type="inferred from homology"/>
<dbReference type="SMART" id="SM00100">
    <property type="entry name" value="cNMP"/>
    <property type="match status" value="2"/>
</dbReference>
<evidence type="ECO:0000313" key="10">
    <source>
        <dbReference type="EMBL" id="CAD8092263.1"/>
    </source>
</evidence>